<dbReference type="SUPFAM" id="SSF50615">
    <property type="entry name" value="N-terminal domain of alpha and beta subunits of F1 ATP synthase"/>
    <property type="match status" value="1"/>
</dbReference>
<dbReference type="InterPro" id="IPR050053">
    <property type="entry name" value="ATPase_alpha/beta_chains"/>
</dbReference>
<dbReference type="PANTHER" id="PTHR15184">
    <property type="entry name" value="ATP SYNTHASE"/>
    <property type="match status" value="1"/>
</dbReference>
<keyword evidence="5 12" id="KW-0547">Nucleotide-binding</keyword>
<evidence type="ECO:0000313" key="14">
    <source>
        <dbReference type="EMBL" id="MFC0673409.1"/>
    </source>
</evidence>
<evidence type="ECO:0000256" key="5">
    <source>
        <dbReference type="ARBA" id="ARBA00022741"/>
    </source>
</evidence>
<keyword evidence="9 12" id="KW-0472">Membrane</keyword>
<keyword evidence="8 12" id="KW-0406">Ion transport</keyword>
<evidence type="ECO:0000256" key="1">
    <source>
        <dbReference type="ARBA" id="ARBA00004370"/>
    </source>
</evidence>
<dbReference type="InterPro" id="IPR020003">
    <property type="entry name" value="ATPase_a/bsu_AS"/>
</dbReference>
<evidence type="ECO:0000256" key="4">
    <source>
        <dbReference type="ARBA" id="ARBA00022475"/>
    </source>
</evidence>
<evidence type="ECO:0000256" key="3">
    <source>
        <dbReference type="ARBA" id="ARBA00022448"/>
    </source>
</evidence>
<comment type="catalytic activity">
    <reaction evidence="12">
        <text>ATP + H2O + 4 H(+)(in) = ADP + phosphate + 5 H(+)(out)</text>
        <dbReference type="Rhea" id="RHEA:57720"/>
        <dbReference type="ChEBI" id="CHEBI:15377"/>
        <dbReference type="ChEBI" id="CHEBI:15378"/>
        <dbReference type="ChEBI" id="CHEBI:30616"/>
        <dbReference type="ChEBI" id="CHEBI:43474"/>
        <dbReference type="ChEBI" id="CHEBI:456216"/>
        <dbReference type="EC" id="7.1.2.2"/>
    </reaction>
</comment>
<dbReference type="EMBL" id="JBHLSV010000005">
    <property type="protein sequence ID" value="MFC0673409.1"/>
    <property type="molecule type" value="Genomic_DNA"/>
</dbReference>
<dbReference type="EC" id="7.1.2.2" evidence="12"/>
<feature type="domain" description="AAA+ ATPase" evidence="13">
    <location>
        <begin position="160"/>
        <end position="373"/>
    </location>
</feature>
<dbReference type="Gene3D" id="2.40.10.170">
    <property type="match status" value="1"/>
</dbReference>
<keyword evidence="3 12" id="KW-0813">Transport</keyword>
<dbReference type="NCBIfam" id="TIGR01039">
    <property type="entry name" value="atpD"/>
    <property type="match status" value="1"/>
</dbReference>
<evidence type="ECO:0000256" key="9">
    <source>
        <dbReference type="ARBA" id="ARBA00023136"/>
    </source>
</evidence>
<gene>
    <name evidence="12 14" type="primary">atpD</name>
    <name evidence="14" type="ORF">ACFFF6_05495</name>
</gene>
<keyword evidence="10 12" id="KW-0139">CF(1)</keyword>
<evidence type="ECO:0000313" key="15">
    <source>
        <dbReference type="Proteomes" id="UP001589793"/>
    </source>
</evidence>
<organism evidence="14 15">
    <name type="scientific">Brachybacterium hainanense</name>
    <dbReference type="NCBI Taxonomy" id="1541174"/>
    <lineage>
        <taxon>Bacteria</taxon>
        <taxon>Bacillati</taxon>
        <taxon>Actinomycetota</taxon>
        <taxon>Actinomycetes</taxon>
        <taxon>Micrococcales</taxon>
        <taxon>Dermabacteraceae</taxon>
        <taxon>Brachybacterium</taxon>
    </lineage>
</organism>
<comment type="caution">
    <text evidence="14">The sequence shown here is derived from an EMBL/GenBank/DDBJ whole genome shotgun (WGS) entry which is preliminary data.</text>
</comment>
<sequence>MTTTAPDTATATGRVARVTGAVVDIEFPPGNIPAMYNALTTVIEASGAGLEASTLTLETAQHLGDGMVRAVALKPTDGLVRGQAVTDTGAPISVPVGDVTLGTVFDTVGNALNLPEGETLQVTERWPIHRKAPNFDQLESKTTMFETGIKSIDLLTPYVQGGKIGLFGGAGVGKTVLIQEMIYRVANNHDGVSVFAGVGERTREGWDLIEEMTESGVIEKTALVFGQMDEPPGTRLRVALSALTMAEYFRDVQSQDVLLFIDNIFRFTQAGSEVSTLLGRMPSAVGYQPNLADEMGVLQERITSTRGHSITSMQAIYVPADDYTDPAPATTFAHLDATTELSREIASRGLYPAIDPLASTSRILDPQYVGQEHYDTAVRVKQILQRNKELQDIIAMLGVDELSEEDKVTVNRARRLQQFLSQNTHMAKQFTDVDGSDVALRDTIEGFKGICDGEFDHIAEQAFFNVGGIDMVLENWHRIQKELGQ</sequence>
<comment type="similarity">
    <text evidence="2 12">Belongs to the ATPase alpha/beta chains family.</text>
</comment>
<evidence type="ECO:0000256" key="7">
    <source>
        <dbReference type="ARBA" id="ARBA00022967"/>
    </source>
</evidence>
<evidence type="ECO:0000256" key="12">
    <source>
        <dbReference type="HAMAP-Rule" id="MF_01347"/>
    </source>
</evidence>
<dbReference type="HAMAP" id="MF_01347">
    <property type="entry name" value="ATP_synth_beta_bact"/>
    <property type="match status" value="1"/>
</dbReference>
<keyword evidence="15" id="KW-1185">Reference proteome</keyword>
<dbReference type="Pfam" id="PF22919">
    <property type="entry name" value="ATP-synt_VA_C"/>
    <property type="match status" value="1"/>
</dbReference>
<dbReference type="Gene3D" id="3.40.50.300">
    <property type="entry name" value="P-loop containing nucleotide triphosphate hydrolases"/>
    <property type="match status" value="1"/>
</dbReference>
<dbReference type="InterPro" id="IPR055190">
    <property type="entry name" value="ATP-synt_VA_C"/>
</dbReference>
<dbReference type="Pfam" id="PF02874">
    <property type="entry name" value="ATP-synt_ab_N"/>
    <property type="match status" value="1"/>
</dbReference>
<evidence type="ECO:0000256" key="10">
    <source>
        <dbReference type="ARBA" id="ARBA00023196"/>
    </source>
</evidence>
<dbReference type="RefSeq" id="WP_376978957.1">
    <property type="nucleotide sequence ID" value="NZ_JBHLSV010000005.1"/>
</dbReference>
<dbReference type="CDD" id="cd18110">
    <property type="entry name" value="ATP-synt_F1_beta_C"/>
    <property type="match status" value="1"/>
</dbReference>
<dbReference type="PANTHER" id="PTHR15184:SF71">
    <property type="entry name" value="ATP SYNTHASE SUBUNIT BETA, MITOCHONDRIAL"/>
    <property type="match status" value="1"/>
</dbReference>
<dbReference type="Proteomes" id="UP001589793">
    <property type="component" value="Unassembled WGS sequence"/>
</dbReference>
<dbReference type="InterPro" id="IPR004100">
    <property type="entry name" value="ATPase_F1/V1/A1_a/bsu_N"/>
</dbReference>
<dbReference type="InterPro" id="IPR000194">
    <property type="entry name" value="ATPase_F1/V1/A1_a/bsu_nucl-bd"/>
</dbReference>
<dbReference type="SUPFAM" id="SSF52540">
    <property type="entry name" value="P-loop containing nucleoside triphosphate hydrolases"/>
    <property type="match status" value="1"/>
</dbReference>
<keyword evidence="12" id="KW-0375">Hydrogen ion transport</keyword>
<evidence type="ECO:0000259" key="13">
    <source>
        <dbReference type="SMART" id="SM00382"/>
    </source>
</evidence>
<dbReference type="InterPro" id="IPR005722">
    <property type="entry name" value="ATP_synth_F1_bsu"/>
</dbReference>
<accession>A0ABV6R8U7</accession>
<evidence type="ECO:0000256" key="11">
    <source>
        <dbReference type="ARBA" id="ARBA00023310"/>
    </source>
</evidence>
<dbReference type="CDD" id="cd18115">
    <property type="entry name" value="ATP-synt_F1_beta_N"/>
    <property type="match status" value="1"/>
</dbReference>
<keyword evidence="6 12" id="KW-0067">ATP-binding</keyword>
<keyword evidence="4 12" id="KW-1003">Cell membrane</keyword>
<comment type="subcellular location">
    <subcellularLocation>
        <location evidence="12">Cell membrane</location>
        <topology evidence="12">Peripheral membrane protein</topology>
    </subcellularLocation>
    <subcellularLocation>
        <location evidence="1">Membrane</location>
    </subcellularLocation>
</comment>
<dbReference type="InterPro" id="IPR036121">
    <property type="entry name" value="ATPase_F1/V1/A1_a/bsu_N_sf"/>
</dbReference>
<comment type="function">
    <text evidence="12">Produces ATP from ADP in the presence of a proton gradient across the membrane. The catalytic sites are hosted primarily by the beta subunits.</text>
</comment>
<dbReference type="InterPro" id="IPR003593">
    <property type="entry name" value="AAA+_ATPase"/>
</dbReference>
<keyword evidence="11 12" id="KW-0066">ATP synthesis</keyword>
<dbReference type="PROSITE" id="PS00152">
    <property type="entry name" value="ATPASE_ALPHA_BETA"/>
    <property type="match status" value="1"/>
</dbReference>
<evidence type="ECO:0000256" key="6">
    <source>
        <dbReference type="ARBA" id="ARBA00022840"/>
    </source>
</evidence>
<name>A0ABV6R8U7_9MICO</name>
<dbReference type="InterPro" id="IPR027417">
    <property type="entry name" value="P-loop_NTPase"/>
</dbReference>
<protein>
    <recommendedName>
        <fullName evidence="12">ATP synthase subunit beta</fullName>
        <ecNumber evidence="12">7.1.2.2</ecNumber>
    </recommendedName>
    <alternativeName>
        <fullName evidence="12">ATP synthase F1 sector subunit beta</fullName>
    </alternativeName>
    <alternativeName>
        <fullName evidence="12">F-ATPase subunit beta</fullName>
    </alternativeName>
</protein>
<dbReference type="Pfam" id="PF00006">
    <property type="entry name" value="ATP-synt_ab"/>
    <property type="match status" value="1"/>
</dbReference>
<reference evidence="14 15" key="1">
    <citation type="submission" date="2024-09" db="EMBL/GenBank/DDBJ databases">
        <authorList>
            <person name="Sun Q."/>
            <person name="Mori K."/>
        </authorList>
    </citation>
    <scope>NUCLEOTIDE SEQUENCE [LARGE SCALE GENOMIC DNA]</scope>
    <source>
        <strain evidence="14 15">CICC 10874</strain>
    </source>
</reference>
<dbReference type="InterPro" id="IPR024034">
    <property type="entry name" value="ATPase_F1/V1_b/a_C"/>
</dbReference>
<dbReference type="SMART" id="SM00382">
    <property type="entry name" value="AAA"/>
    <property type="match status" value="1"/>
</dbReference>
<dbReference type="Gene3D" id="1.10.1140.10">
    <property type="entry name" value="Bovine Mitochondrial F1-atpase, Atp Synthase Beta Chain, Chain D, domain 3"/>
    <property type="match status" value="1"/>
</dbReference>
<proteinExistence type="inferred from homology"/>
<keyword evidence="7 12" id="KW-1278">Translocase</keyword>
<evidence type="ECO:0000256" key="8">
    <source>
        <dbReference type="ARBA" id="ARBA00023065"/>
    </source>
</evidence>
<evidence type="ECO:0000256" key="2">
    <source>
        <dbReference type="ARBA" id="ARBA00008936"/>
    </source>
</evidence>
<dbReference type="SUPFAM" id="SSF47917">
    <property type="entry name" value="C-terminal domain of alpha and beta subunits of F1 ATP synthase"/>
    <property type="match status" value="1"/>
</dbReference>
<dbReference type="CDD" id="cd01133">
    <property type="entry name" value="F1-ATPase_beta_CD"/>
    <property type="match status" value="1"/>
</dbReference>
<feature type="binding site" evidence="12">
    <location>
        <begin position="168"/>
        <end position="175"/>
    </location>
    <ligand>
        <name>ATP</name>
        <dbReference type="ChEBI" id="CHEBI:30616"/>
    </ligand>
</feature>